<evidence type="ECO:0000313" key="2">
    <source>
        <dbReference type="Proteomes" id="UP000004776"/>
    </source>
</evidence>
<feature type="non-terminal residue" evidence="1">
    <location>
        <position position="36"/>
    </location>
</feature>
<reference evidence="1 2" key="1">
    <citation type="journal article" date="2011" name="BMC Genomics">
        <title>Genome sequencing reveals diversification of virulence factor content and possible host adaptation in distinct subpopulations of Salmonella enterica.</title>
        <authorList>
            <person name="den Bakker H.C."/>
            <person name="Moreno Switt A.I."/>
            <person name="Govoni G."/>
            <person name="Cummings C.A."/>
            <person name="Ranieri M.L."/>
            <person name="Degoricija L."/>
            <person name="Hoelzer K."/>
            <person name="Rodriguez-Rivera L.D."/>
            <person name="Brown S."/>
            <person name="Bolchacova E."/>
            <person name="Furtado M.R."/>
            <person name="Wiedmann M."/>
        </authorList>
    </citation>
    <scope>NUCLEOTIDE SEQUENCE [LARGE SCALE GENOMIC DNA]</scope>
    <source>
        <strain evidence="1 2">R8-2977</strain>
    </source>
</reference>
<organism evidence="1 2">
    <name type="scientific">Salmonella enterica subsp. enterica serovar Urbana str. R8-2977</name>
    <dbReference type="NCBI Taxonomy" id="913084"/>
    <lineage>
        <taxon>Bacteria</taxon>
        <taxon>Pseudomonadati</taxon>
        <taxon>Pseudomonadota</taxon>
        <taxon>Gammaproteobacteria</taxon>
        <taxon>Enterobacterales</taxon>
        <taxon>Enterobacteriaceae</taxon>
        <taxon>Salmonella</taxon>
    </lineage>
</organism>
<dbReference type="EMBL" id="AFCW01002084">
    <property type="protein sequence ID" value="EHC98235.1"/>
    <property type="molecule type" value="Genomic_DNA"/>
</dbReference>
<evidence type="ECO:0000313" key="1">
    <source>
        <dbReference type="EMBL" id="EHC98235.1"/>
    </source>
</evidence>
<accession>G5S2U9</accession>
<comment type="caution">
    <text evidence="1">The sequence shown here is derived from an EMBL/GenBank/DDBJ whole genome shotgun (WGS) entry which is preliminary data.</text>
</comment>
<sequence>MHLSFLNIKNIRSQSFAFITWSDKITAFPPQTQNSE</sequence>
<gene>
    <name evidence="1" type="ORF">LTSEURB_5655</name>
</gene>
<name>G5S2U9_SALET</name>
<dbReference type="Proteomes" id="UP000004776">
    <property type="component" value="Unassembled WGS sequence"/>
</dbReference>
<protein>
    <submittedName>
        <fullName evidence="1">Uncharacterized protein</fullName>
    </submittedName>
</protein>
<dbReference type="AlphaFoldDB" id="G5S2U9"/>
<proteinExistence type="predicted"/>